<proteinExistence type="inferred from homology"/>
<evidence type="ECO:0000313" key="11">
    <source>
        <dbReference type="Proteomes" id="UP000325779"/>
    </source>
</evidence>
<accession>A0ABD7VG62</accession>
<dbReference type="Pfam" id="PF07685">
    <property type="entry name" value="GATase_3"/>
    <property type="match status" value="1"/>
</dbReference>
<evidence type="ECO:0000256" key="5">
    <source>
        <dbReference type="ARBA" id="ARBA00022962"/>
    </source>
</evidence>
<dbReference type="InterPro" id="IPR002586">
    <property type="entry name" value="CobQ/CobB/MinD/ParA_Nub-bd_dom"/>
</dbReference>
<dbReference type="InterPro" id="IPR029062">
    <property type="entry name" value="Class_I_gatase-like"/>
</dbReference>
<feature type="active site" evidence="7">
    <location>
        <position position="427"/>
    </location>
</feature>
<dbReference type="PANTHER" id="PTHR21343">
    <property type="entry name" value="DETHIOBIOTIN SYNTHETASE"/>
    <property type="match status" value="1"/>
</dbReference>
<dbReference type="GO" id="GO:0009236">
    <property type="term" value="P:cobalamin biosynthetic process"/>
    <property type="evidence" value="ECO:0007669"/>
    <property type="project" value="UniProtKB-UniRule"/>
</dbReference>
<organism evidence="10 11">
    <name type="scientific">Pseudomonas fluorescens</name>
    <dbReference type="NCBI Taxonomy" id="294"/>
    <lineage>
        <taxon>Bacteria</taxon>
        <taxon>Pseudomonadati</taxon>
        <taxon>Pseudomonadota</taxon>
        <taxon>Gammaproteobacteria</taxon>
        <taxon>Pseudomonadales</taxon>
        <taxon>Pseudomonadaceae</taxon>
        <taxon>Pseudomonas</taxon>
    </lineage>
</organism>
<dbReference type="NCBIfam" id="NF001989">
    <property type="entry name" value="PRK00784.1"/>
    <property type="match status" value="1"/>
</dbReference>
<name>A0ABD7VG62_PSEFL</name>
<feature type="domain" description="CobB/CobQ-like glutamine amidotransferase" evidence="9">
    <location>
        <begin position="250"/>
        <end position="433"/>
    </location>
</feature>
<reference evidence="10 11" key="1">
    <citation type="submission" date="2019-09" db="EMBL/GenBank/DDBJ databases">
        <authorList>
            <person name="Chandra G."/>
            <person name="Truman W A."/>
        </authorList>
    </citation>
    <scope>NUCLEOTIDE SEQUENCE [LARGE SCALE GENOMIC DNA]</scope>
    <source>
        <strain evidence="10">PS732</strain>
    </source>
</reference>
<evidence type="ECO:0000313" key="10">
    <source>
        <dbReference type="EMBL" id="VVO96271.1"/>
    </source>
</evidence>
<evidence type="ECO:0000259" key="9">
    <source>
        <dbReference type="Pfam" id="PF07685"/>
    </source>
</evidence>
<dbReference type="NCBIfam" id="TIGR00313">
    <property type="entry name" value="cobQ"/>
    <property type="match status" value="1"/>
</dbReference>
<evidence type="ECO:0000256" key="7">
    <source>
        <dbReference type="HAMAP-Rule" id="MF_00028"/>
    </source>
</evidence>
<dbReference type="InterPro" id="IPR011698">
    <property type="entry name" value="GATase_3"/>
</dbReference>
<keyword evidence="4 7" id="KW-0169">Cobalamin biosynthesis</keyword>
<feature type="domain" description="CobQ/CobB/MinD/ParA nucleotide binding" evidence="8">
    <location>
        <begin position="4"/>
        <end position="230"/>
    </location>
</feature>
<sequence length="500" mass="53076">MTTLMVQGTTSDAGKSTLVTALCRWATRQGVAVVPFKPQNMALNSAVTADGGEIGRAQAVQAQAANLEPHTDMNPVLLKPNSDTGAQVIIHGRAVTSMNAVAYHDYKAIAMQAVLASHDRLSAAYPLVMVEGAGSPAEINLRAGDIANMGFAEAVDCPVLLIADINRGGVFAHLVGTLELLSPSEQARVKGFIINRFRGDIALLQPGLDWLEQRTGKPVVGVLPYVMDLHLEAEDGIDQRQTDKAEHVLKVVVPVLPRISNHTDFDPLRLHPQVDLHFVGPGQAIPSADLIILPGSKSVRSDLAYLRANGWDTAISRHLRYGGKVLGICGGLQMLGEHVHDPLGLEGAPGSSAGLGLLAFETQLEADKQLRNVRGRLALEDAEVSGYEIHAGVTTGPALENAAVRLEDGRCDGAQSADGQVLGTYLHGLFESPAASSALLRWAGLIDVQTVDYHGLRERDIERLADLVEKHLDTGLLRQLCGIQGECHGPIAGKPAPTGG</sequence>
<keyword evidence="5 7" id="KW-0315">Glutamine amidotransferase</keyword>
<protein>
    <recommendedName>
        <fullName evidence="3 7">Cobyric acid synthase</fullName>
    </recommendedName>
</protein>
<dbReference type="Proteomes" id="UP000325779">
    <property type="component" value="Unassembled WGS sequence"/>
</dbReference>
<dbReference type="InterPro" id="IPR047045">
    <property type="entry name" value="CobQ_N"/>
</dbReference>
<evidence type="ECO:0000256" key="1">
    <source>
        <dbReference type="ARBA" id="ARBA00004953"/>
    </source>
</evidence>
<evidence type="ECO:0000256" key="4">
    <source>
        <dbReference type="ARBA" id="ARBA00022573"/>
    </source>
</evidence>
<comment type="function">
    <text evidence="6 7">Catalyzes amidations at positions B, D, E, and G on adenosylcobyrinic A,C-diamide. NH(2) groups are provided by glutamine, and one molecule of ATP is hydrogenolyzed for each amidation.</text>
</comment>
<dbReference type="SUPFAM" id="SSF52317">
    <property type="entry name" value="Class I glutamine amidotransferase-like"/>
    <property type="match status" value="1"/>
</dbReference>
<dbReference type="InterPro" id="IPR027417">
    <property type="entry name" value="P-loop_NTPase"/>
</dbReference>
<evidence type="ECO:0000259" key="8">
    <source>
        <dbReference type="Pfam" id="PF01656"/>
    </source>
</evidence>
<dbReference type="PROSITE" id="PS51274">
    <property type="entry name" value="GATASE_COBBQ"/>
    <property type="match status" value="1"/>
</dbReference>
<dbReference type="CDD" id="cd01750">
    <property type="entry name" value="GATase1_CobQ"/>
    <property type="match status" value="1"/>
</dbReference>
<evidence type="ECO:0000256" key="3">
    <source>
        <dbReference type="ARBA" id="ARBA00019833"/>
    </source>
</evidence>
<dbReference type="Pfam" id="PF01656">
    <property type="entry name" value="CbiA"/>
    <property type="match status" value="1"/>
</dbReference>
<dbReference type="PANTHER" id="PTHR21343:SF1">
    <property type="entry name" value="COBYRIC ACID SYNTHASE"/>
    <property type="match status" value="1"/>
</dbReference>
<comment type="caution">
    <text evidence="10">The sequence shown here is derived from an EMBL/GenBank/DDBJ whole genome shotgun (WGS) entry which is preliminary data.</text>
</comment>
<evidence type="ECO:0000256" key="6">
    <source>
        <dbReference type="ARBA" id="ARBA00025166"/>
    </source>
</evidence>
<dbReference type="RefSeq" id="WP_150596999.1">
    <property type="nucleotide sequence ID" value="NZ_CABVIJ010000010.1"/>
</dbReference>
<dbReference type="Gene3D" id="3.40.50.880">
    <property type="match status" value="1"/>
</dbReference>
<dbReference type="InterPro" id="IPR033949">
    <property type="entry name" value="CobQ_GATase1"/>
</dbReference>
<feature type="active site" description="Nucleophile" evidence="7">
    <location>
        <position position="329"/>
    </location>
</feature>
<dbReference type="SUPFAM" id="SSF52540">
    <property type="entry name" value="P-loop containing nucleoside triphosphate hydrolases"/>
    <property type="match status" value="1"/>
</dbReference>
<gene>
    <name evidence="7 10" type="primary">cobQ</name>
    <name evidence="10" type="ORF">PS732_02623</name>
</gene>
<evidence type="ECO:0000256" key="2">
    <source>
        <dbReference type="ARBA" id="ARBA00006205"/>
    </source>
</evidence>
<comment type="similarity">
    <text evidence="2 7">Belongs to the CobB/CobQ family. CobQ subfamily.</text>
</comment>
<dbReference type="AlphaFoldDB" id="A0ABD7VG62"/>
<dbReference type="EMBL" id="CABVIJ010000010">
    <property type="protein sequence ID" value="VVO96271.1"/>
    <property type="molecule type" value="Genomic_DNA"/>
</dbReference>
<dbReference type="CDD" id="cd05389">
    <property type="entry name" value="CobQ_N"/>
    <property type="match status" value="1"/>
</dbReference>
<dbReference type="InterPro" id="IPR004459">
    <property type="entry name" value="CobQ_synth"/>
</dbReference>
<dbReference type="HAMAP" id="MF_00028">
    <property type="entry name" value="CobQ"/>
    <property type="match status" value="1"/>
</dbReference>
<comment type="pathway">
    <text evidence="1 7">Cofactor biosynthesis; adenosylcobalamin biosynthesis.</text>
</comment>
<dbReference type="Gene3D" id="3.40.50.300">
    <property type="entry name" value="P-loop containing nucleotide triphosphate hydrolases"/>
    <property type="match status" value="1"/>
</dbReference>
<dbReference type="GO" id="GO:0015420">
    <property type="term" value="F:ABC-type vitamin B12 transporter activity"/>
    <property type="evidence" value="ECO:0007669"/>
    <property type="project" value="UniProtKB-UniRule"/>
</dbReference>